<dbReference type="InterPro" id="IPR023351">
    <property type="entry name" value="YppE-like_sf"/>
</dbReference>
<dbReference type="EMBL" id="JAKTTI010000005">
    <property type="protein sequence ID" value="MCH1624703.1"/>
    <property type="molecule type" value="Genomic_DNA"/>
</dbReference>
<keyword evidence="2" id="KW-1185">Reference proteome</keyword>
<dbReference type="Pfam" id="PF08807">
    <property type="entry name" value="DUF1798"/>
    <property type="match status" value="1"/>
</dbReference>
<comment type="caution">
    <text evidence="1">The sequence shown here is derived from an EMBL/GenBank/DDBJ whole genome shotgun (WGS) entry which is preliminary data.</text>
</comment>
<reference evidence="1" key="1">
    <citation type="submission" date="2022-02" db="EMBL/GenBank/DDBJ databases">
        <title>Fredinandcohnia quinoae sp. nov. isolated from Chenopodium quinoa seeds.</title>
        <authorList>
            <person name="Saati-Santamaria Z."/>
            <person name="Flores-Felix J.D."/>
            <person name="Igual J.M."/>
            <person name="Velazquez E."/>
            <person name="Garcia-Fraile P."/>
            <person name="Martinez-Molina E."/>
        </authorList>
    </citation>
    <scope>NUCLEOTIDE SEQUENCE</scope>
    <source>
        <strain evidence="1">SECRCQ15</strain>
    </source>
</reference>
<dbReference type="Gene3D" id="1.20.120.440">
    <property type="entry name" value="YppE-like"/>
    <property type="match status" value="1"/>
</dbReference>
<dbReference type="AlphaFoldDB" id="A0AAW5DXC1"/>
<accession>A0AAW5DXC1</accession>
<proteinExistence type="predicted"/>
<gene>
    <name evidence="1" type="ORF">MJG50_05145</name>
</gene>
<name>A0AAW5DXC1_9BACI</name>
<dbReference type="RefSeq" id="WP_240253337.1">
    <property type="nucleotide sequence ID" value="NZ_JAKTTI010000005.1"/>
</dbReference>
<dbReference type="Proteomes" id="UP001431131">
    <property type="component" value="Unassembled WGS sequence"/>
</dbReference>
<evidence type="ECO:0000313" key="1">
    <source>
        <dbReference type="EMBL" id="MCH1624703.1"/>
    </source>
</evidence>
<dbReference type="SUPFAM" id="SSF140415">
    <property type="entry name" value="YppE-like"/>
    <property type="match status" value="1"/>
</dbReference>
<evidence type="ECO:0000313" key="2">
    <source>
        <dbReference type="Proteomes" id="UP001431131"/>
    </source>
</evidence>
<protein>
    <submittedName>
        <fullName evidence="1">YppE family protein</fullName>
    </submittedName>
</protein>
<organism evidence="1 2">
    <name type="scientific">Fredinandcohnia quinoae</name>
    <dbReference type="NCBI Taxonomy" id="2918902"/>
    <lineage>
        <taxon>Bacteria</taxon>
        <taxon>Bacillati</taxon>
        <taxon>Bacillota</taxon>
        <taxon>Bacilli</taxon>
        <taxon>Bacillales</taxon>
        <taxon>Bacillaceae</taxon>
        <taxon>Fredinandcohnia</taxon>
    </lineage>
</organism>
<dbReference type="InterPro" id="IPR014913">
    <property type="entry name" value="YppE-like"/>
</dbReference>
<sequence length="119" mass="14293">MYTELIAKTTILIERCNQSLIRMEDVKKNTDYEADFYNEVKPYVDEVMEIADRWMQLANDWIEKEKPKHLHPNQIDATHENIQLISIQGFYKDTKARRFKAMYESIMYVLESINKKVSR</sequence>